<evidence type="ECO:0000256" key="3">
    <source>
        <dbReference type="ARBA" id="ARBA00022729"/>
    </source>
</evidence>
<evidence type="ECO:0000256" key="2">
    <source>
        <dbReference type="ARBA" id="ARBA00022448"/>
    </source>
</evidence>
<dbReference type="Gene3D" id="3.40.190.170">
    <property type="entry name" value="Bacterial extracellular solute-binding protein, family 7"/>
    <property type="match status" value="1"/>
</dbReference>
<dbReference type="GO" id="GO:0015740">
    <property type="term" value="P:C4-dicarboxylate transport"/>
    <property type="evidence" value="ECO:0007669"/>
    <property type="project" value="TreeGrafter"/>
</dbReference>
<protein>
    <recommendedName>
        <fullName evidence="5">TRAP-type C4-dicarboxylate transport system, periplasmic component</fullName>
    </recommendedName>
</protein>
<dbReference type="PANTHER" id="PTHR33376:SF7">
    <property type="entry name" value="C4-DICARBOXYLATE-BINDING PROTEIN DCTB"/>
    <property type="match status" value="1"/>
</dbReference>
<organism evidence="4">
    <name type="scientific">hydrothermal vent metagenome</name>
    <dbReference type="NCBI Taxonomy" id="652676"/>
    <lineage>
        <taxon>unclassified sequences</taxon>
        <taxon>metagenomes</taxon>
        <taxon>ecological metagenomes</taxon>
    </lineage>
</organism>
<dbReference type="InterPro" id="IPR038404">
    <property type="entry name" value="TRAP_DctP_sf"/>
</dbReference>
<keyword evidence="2" id="KW-0813">Transport</keyword>
<gene>
    <name evidence="4" type="ORF">MNBD_ALPHA08-1734</name>
</gene>
<sequence length="364" mass="39631">MYVIVYKTVDMACSMVKDDCHSRTFARDCSNREKIMKKKLIAVVAAAALFAAGTAASAQEVLRLSHQWSNKDIRHKVAQIVADEVAAANVDLEIKIFGSKSLFKPREQYKPLSRGLLDMTVFPLSYAGGQRPSYNLTLMPGLVKNHEHAARLSNSPFMKDLEAIMAKDDVMVLVHGYLAGGFAGKDKCITKPADVKGLQTRAAGKAFEQMLAGAGASIASMASSEIYSAMQTGVLNAANTSSSSFVSYRIYEQVSCYTPAGDVALWFMYQPLLMNKSKFDGLKPEQQAALRAGAKKAEAYYLEEAKKQDAKSAEVFKKAGVKIAKMSPEDFSAWRALAQKTSYKTFVESVPGGQALLDKALAVE</sequence>
<dbReference type="EMBL" id="UOEC01000152">
    <property type="protein sequence ID" value="VAV98391.1"/>
    <property type="molecule type" value="Genomic_DNA"/>
</dbReference>
<proteinExistence type="inferred from homology"/>
<dbReference type="InterPro" id="IPR018389">
    <property type="entry name" value="DctP_fam"/>
</dbReference>
<accession>A0A3B0S5T8</accession>
<dbReference type="AlphaFoldDB" id="A0A3B0S5T8"/>
<dbReference type="Pfam" id="PF03480">
    <property type="entry name" value="DctP"/>
    <property type="match status" value="1"/>
</dbReference>
<keyword evidence="3" id="KW-0732">Signal</keyword>
<dbReference type="NCBIfam" id="NF037995">
    <property type="entry name" value="TRAP_S1"/>
    <property type="match status" value="1"/>
</dbReference>
<evidence type="ECO:0000313" key="4">
    <source>
        <dbReference type="EMBL" id="VAV98391.1"/>
    </source>
</evidence>
<dbReference type="PANTHER" id="PTHR33376">
    <property type="match status" value="1"/>
</dbReference>
<comment type="similarity">
    <text evidence="1">Belongs to the bacterial solute-binding protein 7 family.</text>
</comment>
<name>A0A3B0S5T8_9ZZZZ</name>
<dbReference type="GO" id="GO:0055085">
    <property type="term" value="P:transmembrane transport"/>
    <property type="evidence" value="ECO:0007669"/>
    <property type="project" value="InterPro"/>
</dbReference>
<evidence type="ECO:0008006" key="5">
    <source>
        <dbReference type="Google" id="ProtNLM"/>
    </source>
</evidence>
<reference evidence="4" key="1">
    <citation type="submission" date="2018-06" db="EMBL/GenBank/DDBJ databases">
        <authorList>
            <person name="Zhirakovskaya E."/>
        </authorList>
    </citation>
    <scope>NUCLEOTIDE SEQUENCE</scope>
</reference>
<evidence type="ECO:0000256" key="1">
    <source>
        <dbReference type="ARBA" id="ARBA00009023"/>
    </source>
</evidence>